<reference evidence="6" key="1">
    <citation type="journal article" date="2014" name="PLoS ONE">
        <title>The genome and linkage map of the northern pike (Esox lucius): conserved synteny revealed between the salmonid sister group and the Neoteleostei.</title>
        <authorList>
            <person name="Rondeau E.B."/>
            <person name="Minkley D.R."/>
            <person name="Leong J.S."/>
            <person name="Messmer A.M."/>
            <person name="Jantzen J.R."/>
            <person name="von Schalburg K.R."/>
            <person name="Lemon C."/>
            <person name="Bird N.H."/>
            <person name="Koop B.F."/>
        </authorList>
    </citation>
    <scope>NUCLEOTIDE SEQUENCE</scope>
</reference>
<dbReference type="GO" id="GO:0061564">
    <property type="term" value="P:axon development"/>
    <property type="evidence" value="ECO:0007669"/>
    <property type="project" value="TreeGrafter"/>
</dbReference>
<dbReference type="FunCoup" id="A0A3P8YVT3">
    <property type="interactions" value="9"/>
</dbReference>
<dbReference type="GO" id="GO:0005634">
    <property type="term" value="C:nucleus"/>
    <property type="evidence" value="ECO:0007669"/>
    <property type="project" value="TreeGrafter"/>
</dbReference>
<dbReference type="InterPro" id="IPR050359">
    <property type="entry name" value="bHLH_transcription_factors"/>
</dbReference>
<keyword evidence="1" id="KW-0805">Transcription regulation</keyword>
<feature type="compositionally biased region" description="Polar residues" evidence="3">
    <location>
        <begin position="31"/>
        <end position="45"/>
    </location>
</feature>
<dbReference type="OMA" id="GWPEYPE"/>
<reference evidence="5" key="3">
    <citation type="submission" date="2025-08" db="UniProtKB">
        <authorList>
            <consortium name="Ensembl"/>
        </authorList>
    </citation>
    <scope>IDENTIFICATION</scope>
</reference>
<evidence type="ECO:0000313" key="6">
    <source>
        <dbReference type="Proteomes" id="UP000265140"/>
    </source>
</evidence>
<dbReference type="GO" id="GO:0000981">
    <property type="term" value="F:DNA-binding transcription factor activity, RNA polymerase II-specific"/>
    <property type="evidence" value="ECO:0007669"/>
    <property type="project" value="TreeGrafter"/>
</dbReference>
<keyword evidence="2" id="KW-0804">Transcription</keyword>
<name>A0A3P8YVT3_ESOLU</name>
<feature type="region of interest" description="Disordered" evidence="3">
    <location>
        <begin position="31"/>
        <end position="52"/>
    </location>
</feature>
<dbReference type="PROSITE" id="PS50888">
    <property type="entry name" value="BHLH"/>
    <property type="match status" value="1"/>
</dbReference>
<dbReference type="PANTHER" id="PTHR19290">
    <property type="entry name" value="BASIC HELIX-LOOP-HELIX PROTEIN NEUROGENIN-RELATED"/>
    <property type="match status" value="1"/>
</dbReference>
<dbReference type="GO" id="GO:0045944">
    <property type="term" value="P:positive regulation of transcription by RNA polymerase II"/>
    <property type="evidence" value="ECO:0007669"/>
    <property type="project" value="TreeGrafter"/>
</dbReference>
<accession>A0A3P8YVT3</accession>
<dbReference type="Proteomes" id="UP000265140">
    <property type="component" value="Chromosome 4"/>
</dbReference>
<dbReference type="CDD" id="cd19713">
    <property type="entry name" value="bHLH_TS_ATOH1"/>
    <property type="match status" value="1"/>
</dbReference>
<evidence type="ECO:0000256" key="1">
    <source>
        <dbReference type="ARBA" id="ARBA00023015"/>
    </source>
</evidence>
<dbReference type="GO" id="GO:0046983">
    <property type="term" value="F:protein dimerization activity"/>
    <property type="evidence" value="ECO:0007669"/>
    <property type="project" value="InterPro"/>
</dbReference>
<dbReference type="GeneTree" id="ENSGT00940000160064"/>
<dbReference type="InterPro" id="IPR032661">
    <property type="entry name" value="ATOH1_bHLH"/>
</dbReference>
<evidence type="ECO:0000256" key="3">
    <source>
        <dbReference type="SAM" id="MobiDB-lite"/>
    </source>
</evidence>
<dbReference type="Pfam" id="PF00010">
    <property type="entry name" value="HLH"/>
    <property type="match status" value="1"/>
</dbReference>
<reference evidence="5" key="4">
    <citation type="submission" date="2025-09" db="UniProtKB">
        <authorList>
            <consortium name="Ensembl"/>
        </authorList>
    </citation>
    <scope>IDENTIFICATION</scope>
</reference>
<dbReference type="Bgee" id="ENSELUG00000019510">
    <property type="expression patterns" value="Expressed in digestive tract and 2 other cell types or tissues"/>
</dbReference>
<dbReference type="Gene3D" id="4.10.280.10">
    <property type="entry name" value="Helix-loop-helix DNA-binding domain"/>
    <property type="match status" value="1"/>
</dbReference>
<dbReference type="PANTHER" id="PTHR19290:SF150">
    <property type="entry name" value="ATONAL BHLH TRANSCRIPTION FACTOR 1B"/>
    <property type="match status" value="1"/>
</dbReference>
<dbReference type="InterPro" id="IPR036638">
    <property type="entry name" value="HLH_DNA-bd_sf"/>
</dbReference>
<dbReference type="SMART" id="SM00353">
    <property type="entry name" value="HLH"/>
    <property type="match status" value="1"/>
</dbReference>
<dbReference type="AlphaFoldDB" id="A0A3P8YVT3"/>
<proteinExistence type="predicted"/>
<dbReference type="GO" id="GO:0007423">
    <property type="term" value="P:sensory organ development"/>
    <property type="evidence" value="ECO:0007669"/>
    <property type="project" value="TreeGrafter"/>
</dbReference>
<dbReference type="InterPro" id="IPR011598">
    <property type="entry name" value="bHLH_dom"/>
</dbReference>
<organism evidence="5 6">
    <name type="scientific">Esox lucius</name>
    <name type="common">Northern pike</name>
    <dbReference type="NCBI Taxonomy" id="8010"/>
    <lineage>
        <taxon>Eukaryota</taxon>
        <taxon>Metazoa</taxon>
        <taxon>Chordata</taxon>
        <taxon>Craniata</taxon>
        <taxon>Vertebrata</taxon>
        <taxon>Euteleostomi</taxon>
        <taxon>Actinopterygii</taxon>
        <taxon>Neopterygii</taxon>
        <taxon>Teleostei</taxon>
        <taxon>Protacanthopterygii</taxon>
        <taxon>Esociformes</taxon>
        <taxon>Esocidae</taxon>
        <taxon>Esox</taxon>
    </lineage>
</organism>
<sequence length="219" mass="24471">MTAKTELSGWPDYSAEDFSLSEHSKLGHLTSRTWATSPGGRQSPYSPREPEHYAQHVSMDVSLEKLMSGSKLTDSGVTIDMDLGTLPGQMGQGGNDKQQAHYIAPQKHRRVAANARERRRMHGLNKAFDTLRSVIPSNNNKLSKYDTLQMAQIYIQELSELLTGVVKPESRGGSLSGCLSPELDHPVPARGFSSLHFTDKMWNIWFHCLTRFISNNLKT</sequence>
<keyword evidence="6" id="KW-1185">Reference proteome</keyword>
<evidence type="ECO:0000313" key="5">
    <source>
        <dbReference type="Ensembl" id="ENSELUP00000020273.2"/>
    </source>
</evidence>
<dbReference type="InParanoid" id="A0A3P8YVT3"/>
<dbReference type="GO" id="GO:0070888">
    <property type="term" value="F:E-box binding"/>
    <property type="evidence" value="ECO:0007669"/>
    <property type="project" value="TreeGrafter"/>
</dbReference>
<dbReference type="SUPFAM" id="SSF47459">
    <property type="entry name" value="HLH, helix-loop-helix DNA-binding domain"/>
    <property type="match status" value="1"/>
</dbReference>
<reference evidence="5" key="2">
    <citation type="submission" date="2020-02" db="EMBL/GenBank/DDBJ databases">
        <title>Esox lucius (northern pike) genome, fEsoLuc1, primary haplotype.</title>
        <authorList>
            <person name="Myers G."/>
            <person name="Karagic N."/>
            <person name="Meyer A."/>
            <person name="Pippel M."/>
            <person name="Reichard M."/>
            <person name="Winkler S."/>
            <person name="Tracey A."/>
            <person name="Sims Y."/>
            <person name="Howe K."/>
            <person name="Rhie A."/>
            <person name="Formenti G."/>
            <person name="Durbin R."/>
            <person name="Fedrigo O."/>
            <person name="Jarvis E.D."/>
        </authorList>
    </citation>
    <scope>NUCLEOTIDE SEQUENCE [LARGE SCALE GENOMIC DNA]</scope>
</reference>
<evidence type="ECO:0000256" key="2">
    <source>
        <dbReference type="ARBA" id="ARBA00023163"/>
    </source>
</evidence>
<protein>
    <recommendedName>
        <fullName evidence="4">BHLH domain-containing protein</fullName>
    </recommendedName>
</protein>
<dbReference type="Ensembl" id="ENSELUT00000031113.3">
    <property type="protein sequence ID" value="ENSELUP00000020273.2"/>
    <property type="gene ID" value="ENSELUG00000019510.3"/>
</dbReference>
<evidence type="ECO:0000259" key="4">
    <source>
        <dbReference type="PROSITE" id="PS50888"/>
    </source>
</evidence>
<feature type="domain" description="BHLH" evidence="4">
    <location>
        <begin position="108"/>
        <end position="158"/>
    </location>
</feature>
<dbReference type="STRING" id="8010.ENSELUP00000020273"/>